<dbReference type="AlphaFoldDB" id="A0A0K6IW23"/>
<evidence type="ECO:0000256" key="6">
    <source>
        <dbReference type="ARBA" id="ARBA00023186"/>
    </source>
</evidence>
<evidence type="ECO:0000256" key="3">
    <source>
        <dbReference type="ARBA" id="ARBA00022692"/>
    </source>
</evidence>
<accession>A0A0K6IW23</accession>
<feature type="domain" description="PpiC" evidence="8">
    <location>
        <begin position="245"/>
        <end position="387"/>
    </location>
</feature>
<keyword evidence="5" id="KW-0472">Membrane</keyword>
<dbReference type="Pfam" id="PF13145">
    <property type="entry name" value="Rotamase_2"/>
    <property type="match status" value="1"/>
</dbReference>
<comment type="subcellular location">
    <subcellularLocation>
        <location evidence="1">Cell membrane</location>
        <topology evidence="1">Single-pass type II membrane protein</topology>
    </subcellularLocation>
</comment>
<evidence type="ECO:0000313" key="10">
    <source>
        <dbReference type="Proteomes" id="UP000182108"/>
    </source>
</evidence>
<evidence type="ECO:0000259" key="8">
    <source>
        <dbReference type="Pfam" id="PF13145"/>
    </source>
</evidence>
<dbReference type="RefSeq" id="WP_055423535.1">
    <property type="nucleotide sequence ID" value="NZ_CYHH01000005.1"/>
</dbReference>
<evidence type="ECO:0000313" key="9">
    <source>
        <dbReference type="EMBL" id="CUB07244.1"/>
    </source>
</evidence>
<evidence type="ECO:0000256" key="5">
    <source>
        <dbReference type="ARBA" id="ARBA00023136"/>
    </source>
</evidence>
<dbReference type="GO" id="GO:0005886">
    <property type="term" value="C:plasma membrane"/>
    <property type="evidence" value="ECO:0007669"/>
    <property type="project" value="UniProtKB-SubCell"/>
</dbReference>
<keyword evidence="4" id="KW-1133">Transmembrane helix</keyword>
<dbReference type="Proteomes" id="UP000182108">
    <property type="component" value="Unassembled WGS sequence"/>
</dbReference>
<dbReference type="PANTHER" id="PTHR47529:SF1">
    <property type="entry name" value="PERIPLASMIC CHAPERONE PPID"/>
    <property type="match status" value="1"/>
</dbReference>
<comment type="similarity">
    <text evidence="7">Belongs to the PpiD chaperone family.</text>
</comment>
<dbReference type="OrthoDB" id="9812372at2"/>
<reference evidence="10" key="1">
    <citation type="submission" date="2015-08" db="EMBL/GenBank/DDBJ databases">
        <authorList>
            <person name="Babu N.S."/>
            <person name="Beckwith C.J."/>
            <person name="Beseler K.G."/>
            <person name="Brison A."/>
            <person name="Carone J.V."/>
            <person name="Caskin T.P."/>
            <person name="Diamond M."/>
            <person name="Durham M.E."/>
            <person name="Foxe J.M."/>
            <person name="Go M."/>
            <person name="Henderson B.A."/>
            <person name="Jones I.B."/>
            <person name="McGettigan J.A."/>
            <person name="Micheletti S.J."/>
            <person name="Nasrallah M.E."/>
            <person name="Ortiz D."/>
            <person name="Piller C.R."/>
            <person name="Privatt S.R."/>
            <person name="Schneider S.L."/>
            <person name="Sharp S."/>
            <person name="Smith T.C."/>
            <person name="Stanton J.D."/>
            <person name="Ullery H.E."/>
            <person name="Wilson R.J."/>
            <person name="Serrano M.G."/>
            <person name="Buck G."/>
            <person name="Lee V."/>
            <person name="Wang Y."/>
            <person name="Carvalho R."/>
            <person name="Voegtly L."/>
            <person name="Shi R."/>
            <person name="Duckworth R."/>
            <person name="Johnson A."/>
            <person name="Loviza R."/>
            <person name="Walstead R."/>
            <person name="Shah Z."/>
            <person name="Kiflezghi M."/>
            <person name="Wade K."/>
            <person name="Ball S.L."/>
            <person name="Bradley K.W."/>
            <person name="Asai D.J."/>
            <person name="Bowman C.A."/>
            <person name="Russell D.A."/>
            <person name="Pope W.H."/>
            <person name="Jacobs-Sera D."/>
            <person name="Hendrix R.W."/>
            <person name="Hatfull G.F."/>
        </authorList>
    </citation>
    <scope>NUCLEOTIDE SEQUENCE [LARGE SCALE GENOMIC DNA]</scope>
    <source>
        <strain evidence="10">JCM 19170</strain>
    </source>
</reference>
<dbReference type="GO" id="GO:0003755">
    <property type="term" value="F:peptidyl-prolyl cis-trans isomerase activity"/>
    <property type="evidence" value="ECO:0007669"/>
    <property type="project" value="InterPro"/>
</dbReference>
<organism evidence="9 10">
    <name type="scientific">Tepidiphilus thermophilus</name>
    <dbReference type="NCBI Taxonomy" id="876478"/>
    <lineage>
        <taxon>Bacteria</taxon>
        <taxon>Pseudomonadati</taxon>
        <taxon>Pseudomonadota</taxon>
        <taxon>Hydrogenophilia</taxon>
        <taxon>Hydrogenophilales</taxon>
        <taxon>Hydrogenophilaceae</taxon>
        <taxon>Tepidiphilus</taxon>
    </lineage>
</organism>
<proteinExistence type="inferred from homology"/>
<dbReference type="Gene3D" id="1.10.4030.10">
    <property type="entry name" value="Porin chaperone SurA, peptide-binding domain"/>
    <property type="match status" value="1"/>
</dbReference>
<dbReference type="InterPro" id="IPR000297">
    <property type="entry name" value="PPIase_PpiC"/>
</dbReference>
<evidence type="ECO:0000256" key="7">
    <source>
        <dbReference type="ARBA" id="ARBA00038408"/>
    </source>
</evidence>
<protein>
    <submittedName>
        <fullName evidence="9">SurA N-terminal domain/PPIC-type PPIASE domain</fullName>
    </submittedName>
</protein>
<dbReference type="PANTHER" id="PTHR47529">
    <property type="entry name" value="PEPTIDYL-PROLYL CIS-TRANS ISOMERASE D"/>
    <property type="match status" value="1"/>
</dbReference>
<keyword evidence="6" id="KW-0143">Chaperone</keyword>
<gene>
    <name evidence="9" type="ORF">Ga0061068_105148</name>
</gene>
<keyword evidence="3" id="KW-0812">Transmembrane</keyword>
<evidence type="ECO:0000256" key="4">
    <source>
        <dbReference type="ARBA" id="ARBA00022989"/>
    </source>
</evidence>
<sequence length="529" mass="59908">MFEVIRRKRRIAQGILLLLILPFAFFGIERYFSGGPSHQEAAKVGDAVVTTAELRQAVEERTAQLRQRFGENFDARIVRDPAFVERVLRELIERRLVQVEAARLGVVVTPEALQRAIASFEVFQQDGQFSYPRYEAVLRAQGLTPKAFEAMLAQDLAVQRLVEPIAQGAIVPREQTLQLVAQQLEEREVSVAVRAAADEADPAGLTEEALRAYYEANAARYVAPAKVRLQYLLVDEEEIGRGLTPSEADLRALYEQAPELFRDPASQQVRPFEEVREALADSWRVRQARQRYGEVREELGNAVFEAIDRLDPVAERFGLRIHETELVPLEEVEIAGVKSDKLIAALKEAQAQGGQNLEPVELAPGKLAAVRVAEYVPPRALSFDEARARVIQDLARERGRERLRELAPQWLERLEKGEAVPELAWQPKRSLTRASNALPPELVDEIFKATPPWPRYLGWEASNGDRWFVRIEGVRRPQLQADDPMVQFAGERIRSVVGNVEWRGWLKTLETRHPVVIRREALQELTAAP</sequence>
<evidence type="ECO:0000256" key="2">
    <source>
        <dbReference type="ARBA" id="ARBA00022475"/>
    </source>
</evidence>
<evidence type="ECO:0000256" key="1">
    <source>
        <dbReference type="ARBA" id="ARBA00004401"/>
    </source>
</evidence>
<name>A0A0K6IW23_9PROT</name>
<keyword evidence="2" id="KW-1003">Cell membrane</keyword>
<dbReference type="Pfam" id="PF13624">
    <property type="entry name" value="SurA_N_3"/>
    <property type="match status" value="1"/>
</dbReference>
<dbReference type="EMBL" id="CYHH01000005">
    <property type="protein sequence ID" value="CUB07244.1"/>
    <property type="molecule type" value="Genomic_DNA"/>
</dbReference>
<dbReference type="SUPFAM" id="SSF109998">
    <property type="entry name" value="Triger factor/SurA peptide-binding domain-like"/>
    <property type="match status" value="1"/>
</dbReference>
<dbReference type="InterPro" id="IPR027304">
    <property type="entry name" value="Trigger_fact/SurA_dom_sf"/>
</dbReference>
<keyword evidence="10" id="KW-1185">Reference proteome</keyword>
<dbReference type="InterPro" id="IPR052029">
    <property type="entry name" value="PpiD_chaperone"/>
</dbReference>